<dbReference type="PANTHER" id="PTHR43702:SF12">
    <property type="entry name" value="N-ACETYL GLUCOSAMINE TRANSPORTER NAGP"/>
    <property type="match status" value="1"/>
</dbReference>
<evidence type="ECO:0000256" key="7">
    <source>
        <dbReference type="ARBA" id="ARBA00023136"/>
    </source>
</evidence>
<keyword evidence="7 8" id="KW-0472">Membrane</keyword>
<proteinExistence type="inferred from homology"/>
<feature type="transmembrane region" description="Helical" evidence="8">
    <location>
        <begin position="315"/>
        <end position="333"/>
    </location>
</feature>
<keyword evidence="4" id="KW-1003">Cell membrane</keyword>
<feature type="transmembrane region" description="Helical" evidence="8">
    <location>
        <begin position="339"/>
        <end position="362"/>
    </location>
</feature>
<comment type="subcellular location">
    <subcellularLocation>
        <location evidence="2">Cell inner membrane</location>
        <topology evidence="2">Multi-pass membrane protein</topology>
    </subcellularLocation>
</comment>
<feature type="transmembrane region" description="Helical" evidence="8">
    <location>
        <begin position="109"/>
        <end position="126"/>
    </location>
</feature>
<accession>A0ABZ2YUD5</accession>
<dbReference type="InterPro" id="IPR036259">
    <property type="entry name" value="MFS_trans_sf"/>
</dbReference>
<comment type="function">
    <text evidence="1">Intake of glucose and galactose.</text>
</comment>
<protein>
    <submittedName>
        <fullName evidence="9">Sugar MFS transporter</fullName>
    </submittedName>
</protein>
<evidence type="ECO:0000256" key="3">
    <source>
        <dbReference type="ARBA" id="ARBA00009120"/>
    </source>
</evidence>
<comment type="similarity">
    <text evidence="3">Belongs to the major facilitator superfamily. FHS transporter (TC 2.A.1.7) family.</text>
</comment>
<dbReference type="InterPro" id="IPR011701">
    <property type="entry name" value="MFS"/>
</dbReference>
<evidence type="ECO:0000256" key="4">
    <source>
        <dbReference type="ARBA" id="ARBA00022475"/>
    </source>
</evidence>
<evidence type="ECO:0000256" key="8">
    <source>
        <dbReference type="SAM" id="Phobius"/>
    </source>
</evidence>
<sequence length="443" mass="47355">MSSQSIPMTAPQEGGYKQAMLIIGGLFAVFGFVTWLNASLIQFLQLLCDLTDSQALMVTFAFYIPYFLWSLPSSVVLKKLGFKNGMAIGLVVMAMGSLVFIPAANSHSFILFLVGLFIQGAGLSLLQTATNPYVSILGPIESAAKRISIMGICNKLAGVISPLILSSILLKNATEVEEKIKTTTNAVVKSQLLDELAGRVIMPYIVLTLFLLVVAFLIRRSNLPEIEAEETDASGASVPARSSLSKYPYLWLGALCIFVYVGVEVMAGDVIGTYGKSVGLSADAAKYFSSFTLGSMLVGYVIGIFTIPKLISQDMALRASAVLGILFTLGAYFTDGSTAVTFIALLGFANALMWPAIFPLAIEGLGKYTKIGSAILVMGIAGGAILPQIYTGLYEENSLLGFALHSDGVTFKSAFLYAMVPCYVYILFFALKGHLIGKTRAAK</sequence>
<feature type="transmembrane region" description="Helical" evidence="8">
    <location>
        <begin position="374"/>
        <end position="394"/>
    </location>
</feature>
<dbReference type="Gene3D" id="1.20.1250.20">
    <property type="entry name" value="MFS general substrate transporter like domains"/>
    <property type="match status" value="2"/>
</dbReference>
<feature type="transmembrane region" description="Helical" evidence="8">
    <location>
        <begin position="56"/>
        <end position="77"/>
    </location>
</feature>
<evidence type="ECO:0000256" key="1">
    <source>
        <dbReference type="ARBA" id="ARBA00003321"/>
    </source>
</evidence>
<feature type="transmembrane region" description="Helical" evidence="8">
    <location>
        <begin position="84"/>
        <end position="103"/>
    </location>
</feature>
<dbReference type="Proteomes" id="UP001485459">
    <property type="component" value="Chromosome"/>
</dbReference>
<dbReference type="NCBIfam" id="TIGR01272">
    <property type="entry name" value="gluP"/>
    <property type="match status" value="1"/>
</dbReference>
<keyword evidence="5 8" id="KW-0812">Transmembrane</keyword>
<keyword evidence="6 8" id="KW-1133">Transmembrane helix</keyword>
<organism evidence="9 10">
    <name type="scientific">Chitinophaga pollutisoli</name>
    <dbReference type="NCBI Taxonomy" id="3133966"/>
    <lineage>
        <taxon>Bacteria</taxon>
        <taxon>Pseudomonadati</taxon>
        <taxon>Bacteroidota</taxon>
        <taxon>Chitinophagia</taxon>
        <taxon>Chitinophagales</taxon>
        <taxon>Chitinophagaceae</taxon>
        <taxon>Chitinophaga</taxon>
    </lineage>
</organism>
<dbReference type="InterPro" id="IPR005964">
    <property type="entry name" value="Glc/Gal_transptr_bac"/>
</dbReference>
<evidence type="ECO:0000256" key="6">
    <source>
        <dbReference type="ARBA" id="ARBA00022989"/>
    </source>
</evidence>
<name>A0ABZ2YUD5_9BACT</name>
<reference evidence="10" key="1">
    <citation type="submission" date="2024-03" db="EMBL/GenBank/DDBJ databases">
        <title>Chitinophaga horti sp. nov., isolated from garden soil.</title>
        <authorList>
            <person name="Lee D.S."/>
            <person name="Han D.M."/>
            <person name="Baek J.H."/>
            <person name="Choi D.G."/>
            <person name="Jeon J.H."/>
            <person name="Jeon C.O."/>
        </authorList>
    </citation>
    <scope>NUCLEOTIDE SEQUENCE [LARGE SCALE GENOMIC DNA]</scope>
    <source>
        <strain evidence="10">GPA1</strain>
    </source>
</reference>
<evidence type="ECO:0000313" key="10">
    <source>
        <dbReference type="Proteomes" id="UP001485459"/>
    </source>
</evidence>
<evidence type="ECO:0000313" key="9">
    <source>
        <dbReference type="EMBL" id="WZN42875.1"/>
    </source>
</evidence>
<feature type="transmembrane region" description="Helical" evidence="8">
    <location>
        <begin position="21"/>
        <end position="44"/>
    </location>
</feature>
<evidence type="ECO:0000256" key="5">
    <source>
        <dbReference type="ARBA" id="ARBA00022692"/>
    </source>
</evidence>
<keyword evidence="10" id="KW-1185">Reference proteome</keyword>
<dbReference type="PANTHER" id="PTHR43702">
    <property type="entry name" value="L-FUCOSE-PROTON SYMPORTER"/>
    <property type="match status" value="1"/>
</dbReference>
<dbReference type="SUPFAM" id="SSF103473">
    <property type="entry name" value="MFS general substrate transporter"/>
    <property type="match status" value="1"/>
</dbReference>
<dbReference type="RefSeq" id="WP_341837702.1">
    <property type="nucleotide sequence ID" value="NZ_CP149822.1"/>
</dbReference>
<dbReference type="EMBL" id="CP149822">
    <property type="protein sequence ID" value="WZN42875.1"/>
    <property type="molecule type" value="Genomic_DNA"/>
</dbReference>
<dbReference type="CDD" id="cd17394">
    <property type="entry name" value="MFS_FucP_like"/>
    <property type="match status" value="1"/>
</dbReference>
<gene>
    <name evidence="9" type="ORF">WJU16_07490</name>
</gene>
<dbReference type="Pfam" id="PF07690">
    <property type="entry name" value="MFS_1"/>
    <property type="match status" value="1"/>
</dbReference>
<feature type="transmembrane region" description="Helical" evidence="8">
    <location>
        <begin position="287"/>
        <end position="308"/>
    </location>
</feature>
<evidence type="ECO:0000256" key="2">
    <source>
        <dbReference type="ARBA" id="ARBA00004429"/>
    </source>
</evidence>
<feature type="transmembrane region" description="Helical" evidence="8">
    <location>
        <begin position="249"/>
        <end position="267"/>
    </location>
</feature>
<dbReference type="InterPro" id="IPR050375">
    <property type="entry name" value="MFS_TsgA-like"/>
</dbReference>
<feature type="transmembrane region" description="Helical" evidence="8">
    <location>
        <begin position="147"/>
        <end position="170"/>
    </location>
</feature>
<feature type="transmembrane region" description="Helical" evidence="8">
    <location>
        <begin position="414"/>
        <end position="431"/>
    </location>
</feature>
<feature type="transmembrane region" description="Helical" evidence="8">
    <location>
        <begin position="201"/>
        <end position="218"/>
    </location>
</feature>